<feature type="compositionally biased region" description="Polar residues" evidence="1">
    <location>
        <begin position="84"/>
        <end position="96"/>
    </location>
</feature>
<feature type="region of interest" description="Disordered" evidence="1">
    <location>
        <begin position="75"/>
        <end position="190"/>
    </location>
</feature>
<protein>
    <submittedName>
        <fullName evidence="2">Uncharacterized protein</fullName>
    </submittedName>
</protein>
<evidence type="ECO:0000313" key="3">
    <source>
        <dbReference type="Proteomes" id="UP000054270"/>
    </source>
</evidence>
<name>A0A0D2KPB8_HYPSF</name>
<dbReference type="Proteomes" id="UP000054270">
    <property type="component" value="Unassembled WGS sequence"/>
</dbReference>
<evidence type="ECO:0000256" key="1">
    <source>
        <dbReference type="SAM" id="MobiDB-lite"/>
    </source>
</evidence>
<dbReference type="EMBL" id="KN817621">
    <property type="protein sequence ID" value="KJA16467.1"/>
    <property type="molecule type" value="Genomic_DNA"/>
</dbReference>
<feature type="compositionally biased region" description="Polar residues" evidence="1">
    <location>
        <begin position="159"/>
        <end position="169"/>
    </location>
</feature>
<organism evidence="2 3">
    <name type="scientific">Hypholoma sublateritium (strain FD-334 SS-4)</name>
    <dbReference type="NCBI Taxonomy" id="945553"/>
    <lineage>
        <taxon>Eukaryota</taxon>
        <taxon>Fungi</taxon>
        <taxon>Dikarya</taxon>
        <taxon>Basidiomycota</taxon>
        <taxon>Agaricomycotina</taxon>
        <taxon>Agaricomycetes</taxon>
        <taxon>Agaricomycetidae</taxon>
        <taxon>Agaricales</taxon>
        <taxon>Agaricineae</taxon>
        <taxon>Strophariaceae</taxon>
        <taxon>Hypholoma</taxon>
    </lineage>
</organism>
<proteinExistence type="predicted"/>
<accession>A0A0D2KPB8</accession>
<keyword evidence="3" id="KW-1185">Reference proteome</keyword>
<gene>
    <name evidence="2" type="ORF">HYPSUDRAFT_1064588</name>
</gene>
<sequence>MVFGDEAYIQEYEAIFAAEIAVAAGVHPSPRDVSLPQLGSAQTYDASVKDSDAIDVFDDRGSHYNANYAQEIGKGSQLPFNEESGASSKRPSQDSLILTPHVAPLNAKRRRIDAPHTPFTSRTGKERRREAPPSSSHKSAAGMLLSSVSEPASRAASPRTRQPASQPSQAIRGRDTDLSGQRGVVEDEHGSRAVWTLNVQMRSSDDFDTWQQGISAEDFSAPDRPCDAK</sequence>
<dbReference type="OrthoDB" id="3259617at2759"/>
<reference evidence="3" key="1">
    <citation type="submission" date="2014-04" db="EMBL/GenBank/DDBJ databases">
        <title>Evolutionary Origins and Diversification of the Mycorrhizal Mutualists.</title>
        <authorList>
            <consortium name="DOE Joint Genome Institute"/>
            <consortium name="Mycorrhizal Genomics Consortium"/>
            <person name="Kohler A."/>
            <person name="Kuo A."/>
            <person name="Nagy L.G."/>
            <person name="Floudas D."/>
            <person name="Copeland A."/>
            <person name="Barry K.W."/>
            <person name="Cichocki N."/>
            <person name="Veneault-Fourrey C."/>
            <person name="LaButti K."/>
            <person name="Lindquist E.A."/>
            <person name="Lipzen A."/>
            <person name="Lundell T."/>
            <person name="Morin E."/>
            <person name="Murat C."/>
            <person name="Riley R."/>
            <person name="Ohm R."/>
            <person name="Sun H."/>
            <person name="Tunlid A."/>
            <person name="Henrissat B."/>
            <person name="Grigoriev I.V."/>
            <person name="Hibbett D.S."/>
            <person name="Martin F."/>
        </authorList>
    </citation>
    <scope>NUCLEOTIDE SEQUENCE [LARGE SCALE GENOMIC DNA]</scope>
    <source>
        <strain evidence="3">FD-334 SS-4</strain>
    </source>
</reference>
<dbReference type="AlphaFoldDB" id="A0A0D2KPB8"/>
<evidence type="ECO:0000313" key="2">
    <source>
        <dbReference type="EMBL" id="KJA16467.1"/>
    </source>
</evidence>